<dbReference type="AlphaFoldDB" id="A0A9N8GS52"/>
<evidence type="ECO:0000313" key="4">
    <source>
        <dbReference type="Proteomes" id="UP000837205"/>
    </source>
</evidence>
<dbReference type="Proteomes" id="UP000837205">
    <property type="component" value="Unassembled WGS sequence"/>
</dbReference>
<dbReference type="InterPro" id="IPR029063">
    <property type="entry name" value="SAM-dependent_MTases_sf"/>
</dbReference>
<gene>
    <name evidence="1" type="ORF">GHA_02326</name>
    <name evidence="2" type="ORF">TML_02538</name>
</gene>
<dbReference type="SUPFAM" id="SSF53335">
    <property type="entry name" value="S-adenosyl-L-methionine-dependent methyltransferases"/>
    <property type="match status" value="1"/>
</dbReference>
<accession>A0A9N8GS52</accession>
<dbReference type="Proteomes" id="UP000834503">
    <property type="component" value="Unassembled WGS sequence"/>
</dbReference>
<evidence type="ECO:0000313" key="2">
    <source>
        <dbReference type="EMBL" id="CAC9203641.1"/>
    </source>
</evidence>
<dbReference type="RefSeq" id="WP_239181654.1">
    <property type="nucleotide sequence ID" value="NZ_CAHPQT010000015.1"/>
</dbReference>
<keyword evidence="4" id="KW-1185">Reference proteome</keyword>
<reference evidence="1" key="1">
    <citation type="submission" date="2020-05" db="EMBL/GenBank/DDBJ databases">
        <authorList>
            <person name="Delgado-Blas J."/>
        </authorList>
    </citation>
    <scope>NUCLEOTIDE SEQUENCE</scope>
    <source>
        <strain evidence="1">BB1459</strain>
        <strain evidence="2">BB1480</strain>
    </source>
</reference>
<protein>
    <recommendedName>
        <fullName evidence="5">Class I SAM-dependent methyltransferase</fullName>
    </recommendedName>
</protein>
<dbReference type="EMBL" id="CAHPQX010000009">
    <property type="protein sequence ID" value="CAB5549142.1"/>
    <property type="molecule type" value="Genomic_DNA"/>
</dbReference>
<evidence type="ECO:0000313" key="1">
    <source>
        <dbReference type="EMBL" id="CAB5549142.1"/>
    </source>
</evidence>
<comment type="caution">
    <text evidence="1">The sequence shown here is derived from an EMBL/GenBank/DDBJ whole genome shotgun (WGS) entry which is preliminary data.</text>
</comment>
<name>A0A9N8GS52_9ENTR</name>
<dbReference type="Gene3D" id="3.40.50.150">
    <property type="entry name" value="Vaccinia Virus protein VP39"/>
    <property type="match status" value="1"/>
</dbReference>
<dbReference type="EMBL" id="CAIIUA010000001">
    <property type="protein sequence ID" value="CAC9203641.1"/>
    <property type="molecule type" value="Genomic_DNA"/>
</dbReference>
<organism evidence="1 3">
    <name type="scientific">Citrobacter werkmanii</name>
    <dbReference type="NCBI Taxonomy" id="67827"/>
    <lineage>
        <taxon>Bacteria</taxon>
        <taxon>Pseudomonadati</taxon>
        <taxon>Pseudomonadota</taxon>
        <taxon>Gammaproteobacteria</taxon>
        <taxon>Enterobacterales</taxon>
        <taxon>Enterobacteriaceae</taxon>
        <taxon>Citrobacter</taxon>
        <taxon>Citrobacter freundii complex</taxon>
    </lineage>
</organism>
<evidence type="ECO:0000313" key="3">
    <source>
        <dbReference type="Proteomes" id="UP000834503"/>
    </source>
</evidence>
<dbReference type="Pfam" id="PF13489">
    <property type="entry name" value="Methyltransf_23"/>
    <property type="match status" value="1"/>
</dbReference>
<evidence type="ECO:0008006" key="5">
    <source>
        <dbReference type="Google" id="ProtNLM"/>
    </source>
</evidence>
<proteinExistence type="predicted"/>
<sequence length="205" mass="23702">MKQFSEHIKHGLVWLPELGMGRYPVPKDRPYDQDYFARYQQLADTELGHELTASRIRLVARHYSGTVVDVGIGAGQFVEARPDTKGYDVNPAGVEWLKKRGAWANLYRDRYPALTFWDSLEHIDRPDVAVGHAEKWVFVSVPIFSGAEHILQSRHFRKDEHIWYWTHEGLVGWFEKQGFALMEANRVETQLGREGIGSYAFARVE</sequence>